<dbReference type="AlphaFoldDB" id="A0A0H4X7G1"/>
<keyword evidence="1" id="KW-0732">Signal</keyword>
<accession>A0A0H4X7G1</accession>
<organism evidence="2 3">
    <name type="scientific">Pseudomyxococcus hansupus</name>
    <dbReference type="NCBI Taxonomy" id="1297742"/>
    <lineage>
        <taxon>Bacteria</taxon>
        <taxon>Pseudomonadati</taxon>
        <taxon>Myxococcota</taxon>
        <taxon>Myxococcia</taxon>
        <taxon>Myxococcales</taxon>
        <taxon>Cystobacterineae</taxon>
        <taxon>Myxococcaceae</taxon>
        <taxon>Pseudomyxococcus</taxon>
    </lineage>
</organism>
<reference evidence="2 3" key="1">
    <citation type="journal article" date="2016" name="PLoS ONE">
        <title>Complete Genome Sequence and Comparative Genomics of a Novel Myxobacterium Myxococcus hansupus.</title>
        <authorList>
            <person name="Sharma G."/>
            <person name="Narwani T."/>
            <person name="Subramanian S."/>
        </authorList>
    </citation>
    <scope>NUCLEOTIDE SEQUENCE [LARGE SCALE GENOMIC DNA]</scope>
    <source>
        <strain evidence="3">mixupus</strain>
    </source>
</reference>
<feature type="signal peptide" evidence="1">
    <location>
        <begin position="1"/>
        <end position="25"/>
    </location>
</feature>
<dbReference type="PATRIC" id="fig|1297742.4.peg.6515"/>
<feature type="chain" id="PRO_5005212416" evidence="1">
    <location>
        <begin position="26"/>
        <end position="726"/>
    </location>
</feature>
<dbReference type="KEGG" id="mym:A176_006427"/>
<evidence type="ECO:0000313" key="3">
    <source>
        <dbReference type="Proteomes" id="UP000009026"/>
    </source>
</evidence>
<evidence type="ECO:0000256" key="1">
    <source>
        <dbReference type="SAM" id="SignalP"/>
    </source>
</evidence>
<keyword evidence="3" id="KW-1185">Reference proteome</keyword>
<protein>
    <submittedName>
        <fullName evidence="2">Uncharacterized protein</fullName>
    </submittedName>
</protein>
<dbReference type="Proteomes" id="UP000009026">
    <property type="component" value="Chromosome"/>
</dbReference>
<dbReference type="STRING" id="1297742.A176_006427"/>
<dbReference type="RefSeq" id="WP_002636075.1">
    <property type="nucleotide sequence ID" value="NZ_CP012109.1"/>
</dbReference>
<gene>
    <name evidence="2" type="ORF">A176_006427</name>
</gene>
<dbReference type="EMBL" id="CP012109">
    <property type="protein sequence ID" value="AKQ69515.1"/>
    <property type="molecule type" value="Genomic_DNA"/>
</dbReference>
<sequence>MNQRKHTKQLARHLRWASLSATVLAAPASLAQDCPKPTLQQCVDVDYRASSCGSVHDGYCQGIVQDAWKAQWDAAPKRLALLPDELGGGVDTVAYESFRPVKTRFQGLDQNLTGQILKGQILYRKQLENLTKAEQAYLEQIRGWEKNGAQVTSCQEFVDEKYLGYSRFEREAGRFGDDYRALFQAAYDKDGIAHRTLYSRDQEKLAPIWSKQRVAKNAYFRFTPGAYPKGTEGYVFSTEAARLANNLEARNWATPSDSWHQEQSEKFHGVPDDVLNHHQVEQESFEELLRQRQSIYAEWEVAAEILRKRDHSTVELDKRTAQQLYGLDKSIEVALVKAEKEGCLDAREASVCDWSPRRYKTMLDAAMAPRRQADLQACISLTGNDFGPESFVRNAQRLKLPDLKLKDYTLNTTLLSQYLGIYGAFIRDQSTPTNPSTGTVRHSGEFSDGGYVGGDTFGGGYDFAAGWEVLQGGAANARNKSGAWCDTDARVYAEFNAYANVFGPTRFEMAHLSGEASTEGNGIRIKGDARVLTITLYQHDEHYPLRKTFFDDTLYFDKDTAKASSTFFVFYVPVTVAAGVSAEVGVKINIGGAVTRNCAEDLLGADLYGTITPFVAAKGFASVGIGFPGFQAGVKGEVVIVRVSLPLYGDIGLHISSPVHPTNPNTLFLRVSSKLDITARTLDGAIKLFGELGPLKAEVAIVSWTGFGHTWNIYDESKSLPLVRIY</sequence>
<proteinExistence type="predicted"/>
<evidence type="ECO:0000313" key="2">
    <source>
        <dbReference type="EMBL" id="AKQ69515.1"/>
    </source>
</evidence>
<name>A0A0H4X7G1_9BACT</name>